<protein>
    <submittedName>
        <fullName evidence="1">Uncharacterized protein</fullName>
    </submittedName>
</protein>
<name>A0A0D9Z2V9_9ORYZ</name>
<dbReference type="Proteomes" id="UP000026961">
    <property type="component" value="Chromosome 3"/>
</dbReference>
<keyword evidence="2" id="KW-1185">Reference proteome</keyword>
<dbReference type="PANTHER" id="PTHR34146">
    <property type="entry name" value="POLYNUCLEOTIDYL TRANSFERASE, RIBONUCLEASE H-LIKE SUPERFAMILY PROTEIN-RELATED"/>
    <property type="match status" value="1"/>
</dbReference>
<evidence type="ECO:0000313" key="2">
    <source>
        <dbReference type="Proteomes" id="UP000026961"/>
    </source>
</evidence>
<dbReference type="PANTHER" id="PTHR34146:SF3">
    <property type="entry name" value="POLYNUCLEOTIDYL TRANSFERASE, RIBONUCLEASE H-LIKE SUPERFAMILY PROTEIN"/>
    <property type="match status" value="1"/>
</dbReference>
<accession>A0A0D9Z2V9</accession>
<reference evidence="1" key="1">
    <citation type="submission" date="2015-04" db="UniProtKB">
        <authorList>
            <consortium name="EnsemblPlants"/>
        </authorList>
    </citation>
    <scope>IDENTIFICATION</scope>
</reference>
<dbReference type="EnsemblPlants" id="OGLUM03G05690.1">
    <property type="protein sequence ID" value="OGLUM03G05690.1"/>
    <property type="gene ID" value="OGLUM03G05690"/>
</dbReference>
<organism evidence="1">
    <name type="scientific">Oryza glumipatula</name>
    <dbReference type="NCBI Taxonomy" id="40148"/>
    <lineage>
        <taxon>Eukaryota</taxon>
        <taxon>Viridiplantae</taxon>
        <taxon>Streptophyta</taxon>
        <taxon>Embryophyta</taxon>
        <taxon>Tracheophyta</taxon>
        <taxon>Spermatophyta</taxon>
        <taxon>Magnoliopsida</taxon>
        <taxon>Liliopsida</taxon>
        <taxon>Poales</taxon>
        <taxon>Poaceae</taxon>
        <taxon>BOP clade</taxon>
        <taxon>Oryzoideae</taxon>
        <taxon>Oryzeae</taxon>
        <taxon>Oryzinae</taxon>
        <taxon>Oryza</taxon>
    </lineage>
</organism>
<dbReference type="Gramene" id="OGLUM03G05690.1">
    <property type="protein sequence ID" value="OGLUM03G05690.1"/>
    <property type="gene ID" value="OGLUM03G05690"/>
</dbReference>
<sequence>MRQTVAVGVIKNVEKKDPTGAKVTKAAAKKKCFVDASWKDQLGFGMFLHDPQTRKAICVQASSILYTNALQAELASMVMLSDNLPLVKLLRQRNFASQPHHWSLHPLLLKLQDFTQGKSISIVWNSGYKEI</sequence>
<proteinExistence type="predicted"/>
<reference evidence="1" key="2">
    <citation type="submission" date="2018-05" db="EMBL/GenBank/DDBJ databases">
        <title>OgluRS3 (Oryza glumaepatula Reference Sequence Version 3).</title>
        <authorList>
            <person name="Zhang J."/>
            <person name="Kudrna D."/>
            <person name="Lee S."/>
            <person name="Talag J."/>
            <person name="Welchert J."/>
            <person name="Wing R.A."/>
        </authorList>
    </citation>
    <scope>NUCLEOTIDE SEQUENCE [LARGE SCALE GENOMIC DNA]</scope>
</reference>
<dbReference type="STRING" id="40148.A0A0D9Z2V9"/>
<dbReference type="HOGENOM" id="CLU_1930799_0_0_1"/>
<evidence type="ECO:0000313" key="1">
    <source>
        <dbReference type="EnsemblPlants" id="OGLUM03G05690.1"/>
    </source>
</evidence>
<dbReference type="AlphaFoldDB" id="A0A0D9Z2V9"/>